<reference evidence="1" key="1">
    <citation type="submission" date="2018-05" db="EMBL/GenBank/DDBJ databases">
        <authorList>
            <person name="Lanie J.A."/>
            <person name="Ng W.-L."/>
            <person name="Kazmierczak K.M."/>
            <person name="Andrzejewski T.M."/>
            <person name="Davidsen T.M."/>
            <person name="Wayne K.J."/>
            <person name="Tettelin H."/>
            <person name="Glass J.I."/>
            <person name="Rusch D."/>
            <person name="Podicherti R."/>
            <person name="Tsui H.-C.T."/>
            <person name="Winkler M.E."/>
        </authorList>
    </citation>
    <scope>NUCLEOTIDE SEQUENCE</scope>
</reference>
<organism evidence="1">
    <name type="scientific">marine metagenome</name>
    <dbReference type="NCBI Taxonomy" id="408172"/>
    <lineage>
        <taxon>unclassified sequences</taxon>
        <taxon>metagenomes</taxon>
        <taxon>ecological metagenomes</taxon>
    </lineage>
</organism>
<evidence type="ECO:0000313" key="1">
    <source>
        <dbReference type="EMBL" id="SVD27136.1"/>
    </source>
</evidence>
<accession>A0A382TYK0</accession>
<name>A0A382TYK0_9ZZZZ</name>
<protein>
    <submittedName>
        <fullName evidence="1">Uncharacterized protein</fullName>
    </submittedName>
</protein>
<sequence length="63" mass="7376">MKFPNCELCGKNHGRHVGECDVQESSTDRYLYRNKILCDPCVSDLNYEDYRVRSSNPTTKEIF</sequence>
<dbReference type="EMBL" id="UINC01140158">
    <property type="protein sequence ID" value="SVD27136.1"/>
    <property type="molecule type" value="Genomic_DNA"/>
</dbReference>
<gene>
    <name evidence="1" type="ORF">METZ01_LOCUS379990</name>
</gene>
<proteinExistence type="predicted"/>
<dbReference type="AlphaFoldDB" id="A0A382TYK0"/>